<evidence type="ECO:0000256" key="3">
    <source>
        <dbReference type="ARBA" id="ARBA00022729"/>
    </source>
</evidence>
<dbReference type="Gene3D" id="3.40.50.1980">
    <property type="entry name" value="Nitrogenase molybdenum iron protein domain"/>
    <property type="match status" value="2"/>
</dbReference>
<dbReference type="SUPFAM" id="SSF53807">
    <property type="entry name" value="Helical backbone' metal receptor"/>
    <property type="match status" value="1"/>
</dbReference>
<dbReference type="InterPro" id="IPR006127">
    <property type="entry name" value="ZnuA-like"/>
</dbReference>
<dbReference type="GO" id="GO:0046872">
    <property type="term" value="F:metal ion binding"/>
    <property type="evidence" value="ECO:0007669"/>
    <property type="project" value="InterPro"/>
</dbReference>
<organism evidence="4 5">
    <name type="scientific">Sunxiuqinia dokdonensis</name>
    <dbReference type="NCBI Taxonomy" id="1409788"/>
    <lineage>
        <taxon>Bacteria</taxon>
        <taxon>Pseudomonadati</taxon>
        <taxon>Bacteroidota</taxon>
        <taxon>Bacteroidia</taxon>
        <taxon>Marinilabiliales</taxon>
        <taxon>Prolixibacteraceae</taxon>
        <taxon>Sunxiuqinia</taxon>
    </lineage>
</organism>
<comment type="similarity">
    <text evidence="1">Belongs to the bacterial solute-binding protein 9 family.</text>
</comment>
<dbReference type="AlphaFoldDB" id="A0A0L8V711"/>
<evidence type="ECO:0000256" key="1">
    <source>
        <dbReference type="ARBA" id="ARBA00011028"/>
    </source>
</evidence>
<evidence type="ECO:0000313" key="5">
    <source>
        <dbReference type="Proteomes" id="UP000036958"/>
    </source>
</evidence>
<dbReference type="GO" id="GO:0030001">
    <property type="term" value="P:metal ion transport"/>
    <property type="evidence" value="ECO:0007669"/>
    <property type="project" value="InterPro"/>
</dbReference>
<name>A0A0L8V711_9BACT</name>
<accession>A0A0L8V711</accession>
<protein>
    <recommendedName>
        <fullName evidence="6">Zinc ABC transporter substrate-binding protein</fullName>
    </recommendedName>
</protein>
<dbReference type="PATRIC" id="fig|1409788.3.peg.3300"/>
<dbReference type="EMBL" id="LGIA01000173">
    <property type="protein sequence ID" value="KOH44002.1"/>
    <property type="molecule type" value="Genomic_DNA"/>
</dbReference>
<dbReference type="PANTHER" id="PTHR42953:SF3">
    <property type="entry name" value="HIGH-AFFINITY ZINC UPTAKE SYSTEM PROTEIN ZNUA"/>
    <property type="match status" value="1"/>
</dbReference>
<evidence type="ECO:0008006" key="6">
    <source>
        <dbReference type="Google" id="ProtNLM"/>
    </source>
</evidence>
<dbReference type="PANTHER" id="PTHR42953">
    <property type="entry name" value="HIGH-AFFINITY ZINC UPTAKE SYSTEM PROTEIN ZNUA-RELATED"/>
    <property type="match status" value="1"/>
</dbReference>
<reference evidence="5" key="1">
    <citation type="submission" date="2015-07" db="EMBL/GenBank/DDBJ databases">
        <title>Genome sequencing of Sunxiuqinia dokdonensis strain SK.</title>
        <authorList>
            <person name="Ahn S."/>
            <person name="Kim B.-C."/>
        </authorList>
    </citation>
    <scope>NUCLEOTIDE SEQUENCE [LARGE SCALE GENOMIC DNA]</scope>
    <source>
        <strain evidence="5">SK</strain>
    </source>
</reference>
<keyword evidence="5" id="KW-1185">Reference proteome</keyword>
<gene>
    <name evidence="4" type="ORF">NC99_32180</name>
</gene>
<evidence type="ECO:0000256" key="2">
    <source>
        <dbReference type="ARBA" id="ARBA00022448"/>
    </source>
</evidence>
<keyword evidence="2" id="KW-0813">Transport</keyword>
<proteinExistence type="inferred from homology"/>
<comment type="caution">
    <text evidence="4">The sequence shown here is derived from an EMBL/GenBank/DDBJ whole genome shotgun (WGS) entry which is preliminary data.</text>
</comment>
<sequence>MKHMKRLLILALLFGMACSSPEKSEKNFVTVTILPQKYFVERIAGDLLQVQVLVPPGAGPETYSLVPSQMKELSGSLAWLRIGKIGFEDAWSEKIVQANPDLKVFDTSQRADWIAEEIVQHGDHVHAHGVDPHIWMSPAEVQNIVTLTYQALVSLFPDQEDLFKQNYEDFRIEIELLDNELLSLFEGLENREFLIFHPALSYLARDYDLEQISLEVDGKEPSPKYMSELVRHAREMGIRVVLIQKEFDKENAQQLAKELEGEVVQIDPLAENWIEGLRDIANKIVEGSK</sequence>
<evidence type="ECO:0000313" key="4">
    <source>
        <dbReference type="EMBL" id="KOH44002.1"/>
    </source>
</evidence>
<dbReference type="STRING" id="1409788.NC99_32180"/>
<dbReference type="Pfam" id="PF01297">
    <property type="entry name" value="ZnuA"/>
    <property type="match status" value="1"/>
</dbReference>
<dbReference type="PROSITE" id="PS51257">
    <property type="entry name" value="PROKAR_LIPOPROTEIN"/>
    <property type="match status" value="1"/>
</dbReference>
<dbReference type="Proteomes" id="UP000036958">
    <property type="component" value="Unassembled WGS sequence"/>
</dbReference>
<keyword evidence="3" id="KW-0732">Signal</keyword>
<dbReference type="InterPro" id="IPR050492">
    <property type="entry name" value="Bact_metal-bind_prot9"/>
</dbReference>